<accession>A0ABV7G633</accession>
<feature type="transmembrane region" description="Helical" evidence="1">
    <location>
        <begin position="38"/>
        <end position="56"/>
    </location>
</feature>
<dbReference type="EMBL" id="JBHRTN010000018">
    <property type="protein sequence ID" value="MFC3126457.1"/>
    <property type="molecule type" value="Genomic_DNA"/>
</dbReference>
<keyword evidence="1" id="KW-1133">Transmembrane helix</keyword>
<keyword evidence="1" id="KW-0812">Transmembrane</keyword>
<feature type="transmembrane region" description="Helical" evidence="1">
    <location>
        <begin position="95"/>
        <end position="122"/>
    </location>
</feature>
<proteinExistence type="predicted"/>
<gene>
    <name evidence="3" type="ORF">ACFOD4_15445</name>
</gene>
<dbReference type="InterPro" id="IPR009936">
    <property type="entry name" value="DUF1468"/>
</dbReference>
<name>A0ABV7G633_9PROT</name>
<feature type="domain" description="DUF1468" evidence="2">
    <location>
        <begin position="7"/>
        <end position="153"/>
    </location>
</feature>
<keyword evidence="1" id="KW-0472">Membrane</keyword>
<evidence type="ECO:0000259" key="2">
    <source>
        <dbReference type="Pfam" id="PF07331"/>
    </source>
</evidence>
<evidence type="ECO:0000313" key="4">
    <source>
        <dbReference type="Proteomes" id="UP001595593"/>
    </source>
</evidence>
<protein>
    <submittedName>
        <fullName evidence="3">Tripartite tricarboxylate transporter TctB family protein</fullName>
    </submittedName>
</protein>
<reference evidence="4" key="1">
    <citation type="journal article" date="2019" name="Int. J. Syst. Evol. Microbiol.">
        <title>The Global Catalogue of Microorganisms (GCM) 10K type strain sequencing project: providing services to taxonomists for standard genome sequencing and annotation.</title>
        <authorList>
            <consortium name="The Broad Institute Genomics Platform"/>
            <consortium name="The Broad Institute Genome Sequencing Center for Infectious Disease"/>
            <person name="Wu L."/>
            <person name="Ma J."/>
        </authorList>
    </citation>
    <scope>NUCLEOTIDE SEQUENCE [LARGE SCALE GENOMIC DNA]</scope>
    <source>
        <strain evidence="4">KCTC 52094</strain>
    </source>
</reference>
<sequence>MQLSDRVTGAALAILGAVTCFGASQQPGVPGQDVGPAVFPMIIGAGLIGCGAMIALRIGHSFEDPEAVVPVGPGEAMPEPPRFGEVRAFLPPLLLLFYVLVADTLGFLLTSALIMLVVARVLGASWRLALSVAVLASIGVATVFGNLLRVPLPGGLLPLPW</sequence>
<evidence type="ECO:0000256" key="1">
    <source>
        <dbReference type="SAM" id="Phobius"/>
    </source>
</evidence>
<feature type="transmembrane region" description="Helical" evidence="1">
    <location>
        <begin position="128"/>
        <end position="148"/>
    </location>
</feature>
<keyword evidence="4" id="KW-1185">Reference proteome</keyword>
<dbReference type="Pfam" id="PF07331">
    <property type="entry name" value="TctB"/>
    <property type="match status" value="1"/>
</dbReference>
<dbReference type="Proteomes" id="UP001595593">
    <property type="component" value="Unassembled WGS sequence"/>
</dbReference>
<dbReference type="RefSeq" id="WP_379597794.1">
    <property type="nucleotide sequence ID" value="NZ_JBHRTN010000018.1"/>
</dbReference>
<comment type="caution">
    <text evidence="3">The sequence shown here is derived from an EMBL/GenBank/DDBJ whole genome shotgun (WGS) entry which is preliminary data.</text>
</comment>
<evidence type="ECO:0000313" key="3">
    <source>
        <dbReference type="EMBL" id="MFC3126457.1"/>
    </source>
</evidence>
<organism evidence="3 4">
    <name type="scientific">Teichococcus globiformis</name>
    <dbReference type="NCBI Taxonomy" id="2307229"/>
    <lineage>
        <taxon>Bacteria</taxon>
        <taxon>Pseudomonadati</taxon>
        <taxon>Pseudomonadota</taxon>
        <taxon>Alphaproteobacteria</taxon>
        <taxon>Acetobacterales</taxon>
        <taxon>Roseomonadaceae</taxon>
        <taxon>Roseomonas</taxon>
    </lineage>
</organism>